<comment type="pathway">
    <text evidence="2 15">Cofactor biosynthesis; FAD biosynthesis; FAD from FMN: step 1/1.</text>
</comment>
<protein>
    <recommendedName>
        <fullName evidence="15">Riboflavin biosynthesis protein</fullName>
    </recommendedName>
    <domain>
        <recommendedName>
            <fullName evidence="15">Riboflavin kinase</fullName>
            <ecNumber evidence="15">2.7.1.26</ecNumber>
        </recommendedName>
        <alternativeName>
            <fullName evidence="15">Flavokinase</fullName>
        </alternativeName>
    </domain>
    <domain>
        <recommendedName>
            <fullName evidence="15">FMN adenylyltransferase</fullName>
            <ecNumber evidence="15">2.7.7.2</ecNumber>
        </recommendedName>
        <alternativeName>
            <fullName evidence="15">FAD pyrophosphorylase</fullName>
        </alternativeName>
        <alternativeName>
            <fullName evidence="15">FAD synthase</fullName>
        </alternativeName>
    </domain>
</protein>
<keyword evidence="7 15" id="KW-0548">Nucleotidyltransferase</keyword>
<reference evidence="17 18" key="1">
    <citation type="submission" date="2012-12" db="EMBL/GenBank/DDBJ databases">
        <title>Genome assembly of Marinobacter sp. AK21.</title>
        <authorList>
            <person name="Khatri I."/>
            <person name="Kumar R."/>
            <person name="Vaidya B."/>
            <person name="Subramanian S."/>
            <person name="Pinnaka A."/>
        </authorList>
    </citation>
    <scope>NUCLEOTIDE SEQUENCE [LARGE SCALE GENOMIC DNA]</scope>
    <source>
        <strain evidence="17 18">AK21</strain>
    </source>
</reference>
<dbReference type="InterPro" id="IPR015864">
    <property type="entry name" value="FAD_synthase"/>
</dbReference>
<dbReference type="GO" id="GO:0005524">
    <property type="term" value="F:ATP binding"/>
    <property type="evidence" value="ECO:0007669"/>
    <property type="project" value="UniProtKB-UniRule"/>
</dbReference>
<comment type="pathway">
    <text evidence="3 15">Cofactor biosynthesis; FMN biosynthesis; FMN from riboflavin (ATP route): step 1/1.</text>
</comment>
<dbReference type="NCBIfam" id="NF004160">
    <property type="entry name" value="PRK05627.1-3"/>
    <property type="match status" value="1"/>
</dbReference>
<proteinExistence type="inferred from homology"/>
<dbReference type="FunFam" id="3.40.50.620:FF:000021">
    <property type="entry name" value="Riboflavin biosynthesis protein"/>
    <property type="match status" value="1"/>
</dbReference>
<evidence type="ECO:0000256" key="10">
    <source>
        <dbReference type="ARBA" id="ARBA00022827"/>
    </source>
</evidence>
<gene>
    <name evidence="17" type="ORF">D777_00215</name>
</gene>
<dbReference type="GO" id="GO:0008531">
    <property type="term" value="F:riboflavin kinase activity"/>
    <property type="evidence" value="ECO:0007669"/>
    <property type="project" value="UniProtKB-UniRule"/>
</dbReference>
<dbReference type="NCBIfam" id="NF004162">
    <property type="entry name" value="PRK05627.1-5"/>
    <property type="match status" value="1"/>
</dbReference>
<comment type="similarity">
    <text evidence="15">Belongs to the ribF family.</text>
</comment>
<dbReference type="UniPathway" id="UPA00277">
    <property type="reaction ID" value="UER00407"/>
</dbReference>
<evidence type="ECO:0000256" key="12">
    <source>
        <dbReference type="ARBA" id="ARBA00023268"/>
    </source>
</evidence>
<dbReference type="InterPro" id="IPR004821">
    <property type="entry name" value="Cyt_trans-like"/>
</dbReference>
<accession>A0A072N9K0</accession>
<dbReference type="Pfam" id="PF06574">
    <property type="entry name" value="FAD_syn"/>
    <property type="match status" value="1"/>
</dbReference>
<keyword evidence="4 15" id="KW-0285">Flavoprotein</keyword>
<dbReference type="InterPro" id="IPR023468">
    <property type="entry name" value="Riboflavin_kinase"/>
</dbReference>
<comment type="caution">
    <text evidence="17">The sequence shown here is derived from an EMBL/GenBank/DDBJ whole genome shotgun (WGS) entry which is preliminary data.</text>
</comment>
<dbReference type="InterPro" id="IPR014729">
    <property type="entry name" value="Rossmann-like_a/b/a_fold"/>
</dbReference>
<keyword evidence="8 15" id="KW-0547">Nucleotide-binding</keyword>
<evidence type="ECO:0000259" key="16">
    <source>
        <dbReference type="SMART" id="SM00904"/>
    </source>
</evidence>
<keyword evidence="6 15" id="KW-0808">Transferase</keyword>
<comment type="catalytic activity">
    <reaction evidence="14 15">
        <text>FMN + ATP + H(+) = FAD + diphosphate</text>
        <dbReference type="Rhea" id="RHEA:17237"/>
        <dbReference type="ChEBI" id="CHEBI:15378"/>
        <dbReference type="ChEBI" id="CHEBI:30616"/>
        <dbReference type="ChEBI" id="CHEBI:33019"/>
        <dbReference type="ChEBI" id="CHEBI:57692"/>
        <dbReference type="ChEBI" id="CHEBI:58210"/>
        <dbReference type="EC" id="2.7.7.2"/>
    </reaction>
</comment>
<dbReference type="Proteomes" id="UP000035057">
    <property type="component" value="Unassembled WGS sequence"/>
</dbReference>
<dbReference type="InterPro" id="IPR023465">
    <property type="entry name" value="Riboflavin_kinase_dom_sf"/>
</dbReference>
<evidence type="ECO:0000256" key="15">
    <source>
        <dbReference type="PIRNR" id="PIRNR004491"/>
    </source>
</evidence>
<dbReference type="Pfam" id="PF01687">
    <property type="entry name" value="Flavokinase"/>
    <property type="match status" value="1"/>
</dbReference>
<dbReference type="GO" id="GO:0006747">
    <property type="term" value="P:FAD biosynthetic process"/>
    <property type="evidence" value="ECO:0007669"/>
    <property type="project" value="UniProtKB-UniRule"/>
</dbReference>
<organism evidence="17 18">
    <name type="scientific">Marinobacter nitratireducens</name>
    <dbReference type="NCBI Taxonomy" id="1137280"/>
    <lineage>
        <taxon>Bacteria</taxon>
        <taxon>Pseudomonadati</taxon>
        <taxon>Pseudomonadota</taxon>
        <taxon>Gammaproteobacteria</taxon>
        <taxon>Pseudomonadales</taxon>
        <taxon>Marinobacteraceae</taxon>
        <taxon>Marinobacter</taxon>
    </lineage>
</organism>
<evidence type="ECO:0000256" key="9">
    <source>
        <dbReference type="ARBA" id="ARBA00022777"/>
    </source>
</evidence>
<keyword evidence="10 15" id="KW-0274">FAD</keyword>
<dbReference type="GO" id="GO:0003919">
    <property type="term" value="F:FMN adenylyltransferase activity"/>
    <property type="evidence" value="ECO:0007669"/>
    <property type="project" value="UniProtKB-UniRule"/>
</dbReference>
<keyword evidence="9 15" id="KW-0418">Kinase</keyword>
<evidence type="ECO:0000256" key="1">
    <source>
        <dbReference type="ARBA" id="ARBA00002121"/>
    </source>
</evidence>
<keyword evidence="12" id="KW-0511">Multifunctional enzyme</keyword>
<keyword evidence="5 15" id="KW-0288">FMN</keyword>
<evidence type="ECO:0000256" key="3">
    <source>
        <dbReference type="ARBA" id="ARBA00005201"/>
    </source>
</evidence>
<dbReference type="UniPathway" id="UPA00276">
    <property type="reaction ID" value="UER00406"/>
</dbReference>
<evidence type="ECO:0000256" key="11">
    <source>
        <dbReference type="ARBA" id="ARBA00022840"/>
    </source>
</evidence>
<dbReference type="RefSeq" id="WP_036134644.1">
    <property type="nucleotide sequence ID" value="NZ_ANIE01000010.1"/>
</dbReference>
<dbReference type="NCBIfam" id="TIGR00083">
    <property type="entry name" value="ribF"/>
    <property type="match status" value="1"/>
</dbReference>
<evidence type="ECO:0000256" key="5">
    <source>
        <dbReference type="ARBA" id="ARBA00022643"/>
    </source>
</evidence>
<name>A0A072N9K0_9GAMM</name>
<dbReference type="STRING" id="1137280.D777_00215"/>
<dbReference type="NCBIfam" id="TIGR00125">
    <property type="entry name" value="cyt_tran_rel"/>
    <property type="match status" value="1"/>
</dbReference>
<dbReference type="PIRSF" id="PIRSF004491">
    <property type="entry name" value="FAD_Synth"/>
    <property type="match status" value="1"/>
</dbReference>
<evidence type="ECO:0000256" key="14">
    <source>
        <dbReference type="ARBA" id="ARBA00049494"/>
    </source>
</evidence>
<dbReference type="NCBIfam" id="NF004163">
    <property type="entry name" value="PRK05627.1-6"/>
    <property type="match status" value="1"/>
</dbReference>
<dbReference type="CDD" id="cd02064">
    <property type="entry name" value="FAD_synthetase_N"/>
    <property type="match status" value="1"/>
</dbReference>
<dbReference type="OrthoDB" id="9803667at2"/>
<evidence type="ECO:0000256" key="6">
    <source>
        <dbReference type="ARBA" id="ARBA00022679"/>
    </source>
</evidence>
<evidence type="ECO:0000313" key="17">
    <source>
        <dbReference type="EMBL" id="KEF29710.1"/>
    </source>
</evidence>
<dbReference type="Gene3D" id="3.40.50.620">
    <property type="entry name" value="HUPs"/>
    <property type="match status" value="1"/>
</dbReference>
<dbReference type="EMBL" id="ANIE01000010">
    <property type="protein sequence ID" value="KEF29710.1"/>
    <property type="molecule type" value="Genomic_DNA"/>
</dbReference>
<dbReference type="PATRIC" id="fig|1137280.3.peg.3365"/>
<dbReference type="EC" id="2.7.1.26" evidence="15"/>
<keyword evidence="11 15" id="KW-0067">ATP-binding</keyword>
<dbReference type="AlphaFoldDB" id="A0A072N9K0"/>
<dbReference type="InterPro" id="IPR015865">
    <property type="entry name" value="Riboflavin_kinase_bac/euk"/>
</dbReference>
<comment type="catalytic activity">
    <reaction evidence="13 15">
        <text>riboflavin + ATP = FMN + ADP + H(+)</text>
        <dbReference type="Rhea" id="RHEA:14357"/>
        <dbReference type="ChEBI" id="CHEBI:15378"/>
        <dbReference type="ChEBI" id="CHEBI:30616"/>
        <dbReference type="ChEBI" id="CHEBI:57986"/>
        <dbReference type="ChEBI" id="CHEBI:58210"/>
        <dbReference type="ChEBI" id="CHEBI:456216"/>
        <dbReference type="EC" id="2.7.1.26"/>
    </reaction>
</comment>
<dbReference type="SUPFAM" id="SSF82114">
    <property type="entry name" value="Riboflavin kinase-like"/>
    <property type="match status" value="1"/>
</dbReference>
<evidence type="ECO:0000313" key="18">
    <source>
        <dbReference type="Proteomes" id="UP000035057"/>
    </source>
</evidence>
<evidence type="ECO:0000256" key="4">
    <source>
        <dbReference type="ARBA" id="ARBA00022630"/>
    </source>
</evidence>
<keyword evidence="18" id="KW-1185">Reference proteome</keyword>
<dbReference type="EC" id="2.7.7.2" evidence="15"/>
<dbReference type="NCBIfam" id="NF004159">
    <property type="entry name" value="PRK05627.1-2"/>
    <property type="match status" value="1"/>
</dbReference>
<comment type="function">
    <text evidence="1">Catalyzes the phosphorylation of riboflavin to FMN followed by the adenylation of FMN to FAD.</text>
</comment>
<dbReference type="PANTHER" id="PTHR22749">
    <property type="entry name" value="RIBOFLAVIN KINASE/FMN ADENYLYLTRANSFERASE"/>
    <property type="match status" value="1"/>
</dbReference>
<dbReference type="Gene3D" id="2.40.30.30">
    <property type="entry name" value="Riboflavin kinase-like"/>
    <property type="match status" value="1"/>
</dbReference>
<sequence>MRLIRGLINLNTLSEREDFPFAQGCVATIGNFDGVHIGHQTILEQVKEKAAALGVPSVVMVFEPQPREFFQGNEAPPRLMSFRQKFEALTALGIDHVLCLHFNGRLRRLTSHEFIDTVLVEGVRVRHLVVGDDFRFGCDRTGDFMLLREVGRQQGFTVENTRTVTVAGERVSSTRVRERLTVNRLEEAEALLGRPYRIRGRVVYGRQLGREIGAPTANILLQRMAPLQGVYVVTAMLEDGEVYDGVANIGLRPTVDGKQPALEVHLFDFAGTLYGQHIEVVFRHGLREEIKFDSVDALKEQIARDFDDARDWITDNGSLKTTA</sequence>
<evidence type="ECO:0000256" key="2">
    <source>
        <dbReference type="ARBA" id="ARBA00004726"/>
    </source>
</evidence>
<evidence type="ECO:0000256" key="13">
    <source>
        <dbReference type="ARBA" id="ARBA00047880"/>
    </source>
</evidence>
<dbReference type="GO" id="GO:0009398">
    <property type="term" value="P:FMN biosynthetic process"/>
    <property type="evidence" value="ECO:0007669"/>
    <property type="project" value="UniProtKB-UniRule"/>
</dbReference>
<feature type="domain" description="Riboflavin kinase" evidence="16">
    <location>
        <begin position="191"/>
        <end position="314"/>
    </location>
</feature>
<dbReference type="PANTHER" id="PTHR22749:SF6">
    <property type="entry name" value="RIBOFLAVIN KINASE"/>
    <property type="match status" value="1"/>
</dbReference>
<dbReference type="InterPro" id="IPR002606">
    <property type="entry name" value="Riboflavin_kinase_bac"/>
</dbReference>
<dbReference type="GO" id="GO:0009231">
    <property type="term" value="P:riboflavin biosynthetic process"/>
    <property type="evidence" value="ECO:0007669"/>
    <property type="project" value="InterPro"/>
</dbReference>
<evidence type="ECO:0000256" key="8">
    <source>
        <dbReference type="ARBA" id="ARBA00022741"/>
    </source>
</evidence>
<dbReference type="SUPFAM" id="SSF52374">
    <property type="entry name" value="Nucleotidylyl transferase"/>
    <property type="match status" value="1"/>
</dbReference>
<dbReference type="SMART" id="SM00904">
    <property type="entry name" value="Flavokinase"/>
    <property type="match status" value="1"/>
</dbReference>
<evidence type="ECO:0000256" key="7">
    <source>
        <dbReference type="ARBA" id="ARBA00022695"/>
    </source>
</evidence>